<dbReference type="EMBL" id="JUFZ01000016">
    <property type="protein sequence ID" value="KIC12520.1"/>
    <property type="molecule type" value="Genomic_DNA"/>
</dbReference>
<proteinExistence type="predicted"/>
<reference evidence="1 2" key="1">
    <citation type="submission" date="2014-12" db="EMBL/GenBank/DDBJ databases">
        <title>Genome sequence of Morococcus cerebrosus.</title>
        <authorList>
            <person name="Shin S.-K."/>
            <person name="Yi H."/>
        </authorList>
    </citation>
    <scope>NUCLEOTIDE SEQUENCE [LARGE SCALE GENOMIC DNA]</scope>
    <source>
        <strain evidence="1 2">CIP 81.93</strain>
    </source>
</reference>
<evidence type="ECO:0000313" key="1">
    <source>
        <dbReference type="EMBL" id="KIC12520.1"/>
    </source>
</evidence>
<sequence>MDTLLWIFKRLLLHEKWQQQTFSLRFQTSCCFQTTFFHFKVV</sequence>
<organism evidence="1 2">
    <name type="scientific">Morococcus cerebrosus</name>
    <dbReference type="NCBI Taxonomy" id="1056807"/>
    <lineage>
        <taxon>Bacteria</taxon>
        <taxon>Pseudomonadati</taxon>
        <taxon>Pseudomonadota</taxon>
        <taxon>Betaproteobacteria</taxon>
        <taxon>Neisseriales</taxon>
        <taxon>Neisseriaceae</taxon>
        <taxon>Morococcus</taxon>
    </lineage>
</organism>
<evidence type="ECO:0000313" key="2">
    <source>
        <dbReference type="Proteomes" id="UP000031390"/>
    </source>
</evidence>
<name>A0A0C1H259_9NEIS</name>
<gene>
    <name evidence="1" type="ORF">MCC93_04390</name>
</gene>
<dbReference type="AlphaFoldDB" id="A0A0C1H259"/>
<dbReference type="Proteomes" id="UP000031390">
    <property type="component" value="Unassembled WGS sequence"/>
</dbReference>
<accession>A0A0C1H259</accession>
<protein>
    <submittedName>
        <fullName evidence="1">Uncharacterized protein</fullName>
    </submittedName>
</protein>
<comment type="caution">
    <text evidence="1">The sequence shown here is derived from an EMBL/GenBank/DDBJ whole genome shotgun (WGS) entry which is preliminary data.</text>
</comment>
<dbReference type="PATRIC" id="fig|1056807.3.peg.422"/>